<evidence type="ECO:0000313" key="3">
    <source>
        <dbReference type="Proteomes" id="UP000559117"/>
    </source>
</evidence>
<dbReference type="PANTHER" id="PTHR34980:SF2">
    <property type="entry name" value="INNER MEMBRANE PROTEIN YHAH-RELATED"/>
    <property type="match status" value="1"/>
</dbReference>
<name>A0A840UX41_9FIRM</name>
<dbReference type="EMBL" id="JACHFH010000048">
    <property type="protein sequence ID" value="MBB5337424.1"/>
    <property type="molecule type" value="Genomic_DNA"/>
</dbReference>
<dbReference type="Pfam" id="PF05656">
    <property type="entry name" value="DUF805"/>
    <property type="match status" value="1"/>
</dbReference>
<keyword evidence="1" id="KW-0812">Transmembrane</keyword>
<keyword evidence="1" id="KW-0472">Membrane</keyword>
<organism evidence="2 3">
    <name type="scientific">Pectinatus brassicae</name>
    <dbReference type="NCBI Taxonomy" id="862415"/>
    <lineage>
        <taxon>Bacteria</taxon>
        <taxon>Bacillati</taxon>
        <taxon>Bacillota</taxon>
        <taxon>Negativicutes</taxon>
        <taxon>Selenomonadales</taxon>
        <taxon>Selenomonadaceae</taxon>
        <taxon>Pectinatus</taxon>
    </lineage>
</organism>
<dbReference type="GO" id="GO:0005886">
    <property type="term" value="C:plasma membrane"/>
    <property type="evidence" value="ECO:0007669"/>
    <property type="project" value="TreeGrafter"/>
</dbReference>
<feature type="transmembrane region" description="Helical" evidence="1">
    <location>
        <begin position="55"/>
        <end position="77"/>
    </location>
</feature>
<dbReference type="InterPro" id="IPR008523">
    <property type="entry name" value="DUF805"/>
</dbReference>
<feature type="transmembrane region" description="Helical" evidence="1">
    <location>
        <begin position="27"/>
        <end position="49"/>
    </location>
</feature>
<keyword evidence="1" id="KW-1133">Transmembrane helix</keyword>
<protein>
    <submittedName>
        <fullName evidence="2">Uncharacterized membrane protein YhaH (DUF805 family)</fullName>
    </submittedName>
</protein>
<evidence type="ECO:0000256" key="1">
    <source>
        <dbReference type="SAM" id="Phobius"/>
    </source>
</evidence>
<sequence length="124" mass="13654">MTLTEAVQSCIKENYANFKGRASRSEYWYFSLAIFLLSILHFIITAILAGSLLGGIISGVFGIIFLAICVPSIAVGVRRFHDIDKSGWNLLWGIIPLIGSLLVLYWTVQPSQDGDNKYGSAPQD</sequence>
<evidence type="ECO:0000313" key="2">
    <source>
        <dbReference type="EMBL" id="MBB5337424.1"/>
    </source>
</evidence>
<comment type="caution">
    <text evidence="2">The sequence shown here is derived from an EMBL/GenBank/DDBJ whole genome shotgun (WGS) entry which is preliminary data.</text>
</comment>
<reference evidence="2 3" key="1">
    <citation type="submission" date="2020-08" db="EMBL/GenBank/DDBJ databases">
        <title>Genomic Encyclopedia of Type Strains, Phase IV (KMG-IV): sequencing the most valuable type-strain genomes for metagenomic binning, comparative biology and taxonomic classification.</title>
        <authorList>
            <person name="Goeker M."/>
        </authorList>
    </citation>
    <scope>NUCLEOTIDE SEQUENCE [LARGE SCALE GENOMIC DNA]</scope>
    <source>
        <strain evidence="2 3">DSM 24661</strain>
    </source>
</reference>
<proteinExistence type="predicted"/>
<accession>A0A840UX41</accession>
<feature type="transmembrane region" description="Helical" evidence="1">
    <location>
        <begin position="89"/>
        <end position="108"/>
    </location>
</feature>
<dbReference type="AlphaFoldDB" id="A0A840UX41"/>
<dbReference type="RefSeq" id="WP_183863223.1">
    <property type="nucleotide sequence ID" value="NZ_JACHFH010000048.1"/>
</dbReference>
<dbReference type="PANTHER" id="PTHR34980">
    <property type="entry name" value="INNER MEMBRANE PROTEIN-RELATED-RELATED"/>
    <property type="match status" value="1"/>
</dbReference>
<keyword evidence="3" id="KW-1185">Reference proteome</keyword>
<dbReference type="Proteomes" id="UP000559117">
    <property type="component" value="Unassembled WGS sequence"/>
</dbReference>
<gene>
    <name evidence="2" type="ORF">HNR32_002586</name>
</gene>